<feature type="domain" description="GFO/IDH/MocA-like oxidoreductase" evidence="1">
    <location>
        <begin position="155"/>
        <end position="292"/>
    </location>
</feature>
<evidence type="ECO:0000259" key="1">
    <source>
        <dbReference type="Pfam" id="PF22725"/>
    </source>
</evidence>
<keyword evidence="3" id="KW-1185">Reference proteome</keyword>
<dbReference type="OrthoDB" id="9815825at2"/>
<dbReference type="InterPro" id="IPR036291">
    <property type="entry name" value="NAD(P)-bd_dom_sf"/>
</dbReference>
<protein>
    <submittedName>
        <fullName evidence="2">Predicted dehydrogenase</fullName>
    </submittedName>
</protein>
<gene>
    <name evidence="2" type="ORF">SAMN02745166_03703</name>
</gene>
<dbReference type="PANTHER" id="PTHR42840:SF8">
    <property type="entry name" value="OXIDOREDUCTASE"/>
    <property type="match status" value="1"/>
</dbReference>
<dbReference type="RefSeq" id="WP_078814955.1">
    <property type="nucleotide sequence ID" value="NZ_FUYE01000014.1"/>
</dbReference>
<dbReference type="InterPro" id="IPR055170">
    <property type="entry name" value="GFO_IDH_MocA-like_dom"/>
</dbReference>
<dbReference type="STRING" id="48467.SAMN02745166_03703"/>
<evidence type="ECO:0000313" key="3">
    <source>
        <dbReference type="Proteomes" id="UP000190774"/>
    </source>
</evidence>
<dbReference type="SUPFAM" id="SSF51735">
    <property type="entry name" value="NAD(P)-binding Rossmann-fold domains"/>
    <property type="match status" value="1"/>
</dbReference>
<evidence type="ECO:0000313" key="2">
    <source>
        <dbReference type="EMBL" id="SKB02880.1"/>
    </source>
</evidence>
<dbReference type="Gene3D" id="3.30.360.10">
    <property type="entry name" value="Dihydrodipicolinate Reductase, domain 2"/>
    <property type="match status" value="1"/>
</dbReference>
<reference evidence="3" key="1">
    <citation type="submission" date="2017-02" db="EMBL/GenBank/DDBJ databases">
        <authorList>
            <person name="Varghese N."/>
            <person name="Submissions S."/>
        </authorList>
    </citation>
    <scope>NUCLEOTIDE SEQUENCE [LARGE SCALE GENOMIC DNA]</scope>
    <source>
        <strain evidence="3">ATCC 700200</strain>
    </source>
</reference>
<dbReference type="SUPFAM" id="SSF55347">
    <property type="entry name" value="Glyceraldehyde-3-phosphate dehydrogenase-like, C-terminal domain"/>
    <property type="match status" value="1"/>
</dbReference>
<dbReference type="Pfam" id="PF22725">
    <property type="entry name" value="GFO_IDH_MocA_C3"/>
    <property type="match status" value="1"/>
</dbReference>
<accession>A0A1T4YME8</accession>
<name>A0A1T4YME8_9BACT</name>
<dbReference type="EMBL" id="FUYE01000014">
    <property type="protein sequence ID" value="SKB02880.1"/>
    <property type="molecule type" value="Genomic_DNA"/>
</dbReference>
<dbReference type="Proteomes" id="UP000190774">
    <property type="component" value="Unassembled WGS sequence"/>
</dbReference>
<dbReference type="PANTHER" id="PTHR42840">
    <property type="entry name" value="NAD(P)-BINDING ROSSMANN-FOLD SUPERFAMILY PROTEIN-RELATED"/>
    <property type="match status" value="1"/>
</dbReference>
<organism evidence="2 3">
    <name type="scientific">Prosthecobacter debontii</name>
    <dbReference type="NCBI Taxonomy" id="48467"/>
    <lineage>
        <taxon>Bacteria</taxon>
        <taxon>Pseudomonadati</taxon>
        <taxon>Verrucomicrobiota</taxon>
        <taxon>Verrucomicrobiia</taxon>
        <taxon>Verrucomicrobiales</taxon>
        <taxon>Verrucomicrobiaceae</taxon>
        <taxon>Prosthecobacter</taxon>
    </lineage>
</organism>
<proteinExistence type="predicted"/>
<dbReference type="AlphaFoldDB" id="A0A1T4YME8"/>
<dbReference type="Gene3D" id="3.40.50.720">
    <property type="entry name" value="NAD(P)-binding Rossmann-like Domain"/>
    <property type="match status" value="1"/>
</dbReference>
<sequence length="388" mass="43316">MSIQRIGIILNGVTGRMGTNQHLVRSILAIIRQGGIKVSDDLTLMPDPILTGRSASKLQALADKHSCVKTGPLKTSTDLEAVLADPAYPIFFDASGTLHRARFVEMAAAAGKAIYCEKPTAVETAEALRLAEVCEKAGIKNGVVQDKLWLPGLRKLALLKDQGFFGRILSVRGEFGYWVFTGEHEGQPAQRPSWNYRKEDGGGIIVDMLCHWRYVIDNLFGEVKSVSCLGATHVPNRVDEKGQAYVCDTDDSCYATFETAENVVCQFNSSWTVRVRRDDLLTLQVDGTHGSALVGLRKCWFQSLAGTPKPIWNPDIDSPINHYDHWQEVPDMMEYDNAFKIQWELFIKHVVLDTPFRWTLREGAKGVQLAELGLQSWAERKWLDVPAI</sequence>